<dbReference type="RefSeq" id="WP_222405574.1">
    <property type="nucleotide sequence ID" value="NZ_JAHVKP010000001.1"/>
</dbReference>
<name>A0A9Q3XDX2_9SPHN</name>
<sequence length="173" mass="19347">MIQVTAPQLPPESLLARRRGPECYRDAFRASVTGEVSLGELITAFFSSRTFLTERMALHLIGRGAGHAEIAALAAGRTERFAAWEVEAREDEELLMHDFLDKTCCWLAVSSRGEDGALDGPLPVPETGRTYIWFGTAVREFEGPIVRRLRGAHRWYARHLLEAAARGLQPRDQ</sequence>
<evidence type="ECO:0008006" key="3">
    <source>
        <dbReference type="Google" id="ProtNLM"/>
    </source>
</evidence>
<evidence type="ECO:0000313" key="2">
    <source>
        <dbReference type="Proteomes" id="UP000824927"/>
    </source>
</evidence>
<dbReference type="EMBL" id="JAHVKP010000001">
    <property type="protein sequence ID" value="MBY6218904.1"/>
    <property type="molecule type" value="Genomic_DNA"/>
</dbReference>
<accession>A0A9Q3XDX2</accession>
<dbReference type="AlphaFoldDB" id="A0A9Q3XDX2"/>
<dbReference type="Proteomes" id="UP000824927">
    <property type="component" value="Unassembled WGS sequence"/>
</dbReference>
<gene>
    <name evidence="1" type="ORF">KUV31_11195</name>
</gene>
<reference evidence="1" key="1">
    <citation type="submission" date="2021-06" db="EMBL/GenBank/DDBJ databases">
        <title>50 bacteria genomes isolated from Dapeng, Shenzhen, China.</title>
        <authorList>
            <person name="Zheng W."/>
            <person name="Yu S."/>
            <person name="Huang Y."/>
        </authorList>
    </citation>
    <scope>NUCLEOTIDE SEQUENCE</scope>
    <source>
        <strain evidence="1">DP4N28-2</strain>
    </source>
</reference>
<comment type="caution">
    <text evidence="1">The sequence shown here is derived from an EMBL/GenBank/DDBJ whole genome shotgun (WGS) entry which is preliminary data.</text>
</comment>
<protein>
    <recommendedName>
        <fullName evidence="3">DUF2867 domain-containing protein</fullName>
    </recommendedName>
</protein>
<organism evidence="1 2">
    <name type="scientific">Qipengyuania aquimaris</name>
    <dbReference type="NCBI Taxonomy" id="255984"/>
    <lineage>
        <taxon>Bacteria</taxon>
        <taxon>Pseudomonadati</taxon>
        <taxon>Pseudomonadota</taxon>
        <taxon>Alphaproteobacteria</taxon>
        <taxon>Sphingomonadales</taxon>
        <taxon>Erythrobacteraceae</taxon>
        <taxon>Qipengyuania</taxon>
    </lineage>
</organism>
<evidence type="ECO:0000313" key="1">
    <source>
        <dbReference type="EMBL" id="MBY6218904.1"/>
    </source>
</evidence>
<proteinExistence type="predicted"/>